<dbReference type="SUPFAM" id="SSF51905">
    <property type="entry name" value="FAD/NAD(P)-binding domain"/>
    <property type="match status" value="1"/>
</dbReference>
<accession>A0A1I3JIJ8</accession>
<reference evidence="4" key="1">
    <citation type="submission" date="2016-10" db="EMBL/GenBank/DDBJ databases">
        <authorList>
            <person name="Varghese N."/>
            <person name="Submissions S."/>
        </authorList>
    </citation>
    <scope>NUCLEOTIDE SEQUENCE [LARGE SCALE GENOMIC DNA]</scope>
    <source>
        <strain evidence="4">LMG 24016</strain>
    </source>
</reference>
<dbReference type="STRING" id="425504.SAMN05216206_2514"/>
<keyword evidence="4" id="KW-1185">Reference proteome</keyword>
<dbReference type="GO" id="GO:0005737">
    <property type="term" value="C:cytoplasm"/>
    <property type="evidence" value="ECO:0007669"/>
    <property type="project" value="TreeGrafter"/>
</dbReference>
<name>A0A1I3JIJ8_9PSED</name>
<evidence type="ECO:0000259" key="2">
    <source>
        <dbReference type="Pfam" id="PF01266"/>
    </source>
</evidence>
<organism evidence="3 4">
    <name type="scientific">Pseudomonas guineae</name>
    <dbReference type="NCBI Taxonomy" id="425504"/>
    <lineage>
        <taxon>Bacteria</taxon>
        <taxon>Pseudomonadati</taxon>
        <taxon>Pseudomonadota</taxon>
        <taxon>Gammaproteobacteria</taxon>
        <taxon>Pseudomonadales</taxon>
        <taxon>Pseudomonadaceae</taxon>
        <taxon>Pseudomonas</taxon>
    </lineage>
</organism>
<dbReference type="AlphaFoldDB" id="A0A1I3JIJ8"/>
<dbReference type="Gene3D" id="3.50.50.60">
    <property type="entry name" value="FAD/NAD(P)-binding domain"/>
    <property type="match status" value="1"/>
</dbReference>
<evidence type="ECO:0000256" key="1">
    <source>
        <dbReference type="ARBA" id="ARBA00023002"/>
    </source>
</evidence>
<evidence type="ECO:0000313" key="3">
    <source>
        <dbReference type="EMBL" id="SFI60092.1"/>
    </source>
</evidence>
<dbReference type="InterPro" id="IPR036188">
    <property type="entry name" value="FAD/NAD-bd_sf"/>
</dbReference>
<feature type="domain" description="FAD dependent oxidoreductase" evidence="2">
    <location>
        <begin position="33"/>
        <end position="393"/>
    </location>
</feature>
<dbReference type="EMBL" id="FOQL01000003">
    <property type="protein sequence ID" value="SFI60092.1"/>
    <property type="molecule type" value="Genomic_DNA"/>
</dbReference>
<proteinExistence type="predicted"/>
<dbReference type="RefSeq" id="WP_090242421.1">
    <property type="nucleotide sequence ID" value="NZ_FOQL01000003.1"/>
</dbReference>
<dbReference type="Gene3D" id="3.30.9.10">
    <property type="entry name" value="D-Amino Acid Oxidase, subunit A, domain 2"/>
    <property type="match status" value="1"/>
</dbReference>
<dbReference type="InterPro" id="IPR006076">
    <property type="entry name" value="FAD-dep_OxRdtase"/>
</dbReference>
<dbReference type="PANTHER" id="PTHR13847:SF285">
    <property type="entry name" value="FAD DEPENDENT OXIDOREDUCTASE DOMAIN-CONTAINING PROTEIN"/>
    <property type="match status" value="1"/>
</dbReference>
<dbReference type="PANTHER" id="PTHR13847">
    <property type="entry name" value="SARCOSINE DEHYDROGENASE-RELATED"/>
    <property type="match status" value="1"/>
</dbReference>
<sequence length="460" mass="50344">MPAKIELSQLPNKPLWFEQDSPRERLDGATHADVAIVGAGYTGLWTAYYLLKSDPSLRVVLLEKHQVGFGASGRNGGWASAIFPISLPRVAEMYSHDAALSLQAAMNDTVDEIGRVLTLEGVDADYSKQGFLSLARSDPQMARARAAVEASARFGLPNQWQVLDGAQAGAKAGAQGVLGGLYTEHCALIHPGKLVRGLARLVEQMGAKIYEHSAVTELVPGSVRTEQGSVTTQFTVRATEAFTSQQPGHSRFVIPLYSLVLATEPLPRDLLAKLNLDHRMAFNDMRHLRVYGQVTAEGRLVFGGRGAPYHWGSRMSEDADLVDNIHAKIHETLVEFFPDLTDTRITHRWGGALGVSRDWCPTVSIDRKNRLAWAGNYVGDGVATSNLAGRILRNLILEQDEDINALPLVNHCSPSWEREPLRWLGINSGLAAASLSDIEERITHRPSRTAMLLEKLTGAH</sequence>
<gene>
    <name evidence="3" type="ORF">SAMN05216206_2514</name>
</gene>
<protein>
    <submittedName>
        <fullName evidence="3">Glycine/D-amino acid oxidase</fullName>
    </submittedName>
</protein>
<dbReference type="Proteomes" id="UP000243606">
    <property type="component" value="Unassembled WGS sequence"/>
</dbReference>
<evidence type="ECO:0000313" key="4">
    <source>
        <dbReference type="Proteomes" id="UP000243606"/>
    </source>
</evidence>
<dbReference type="Pfam" id="PF01266">
    <property type="entry name" value="DAO"/>
    <property type="match status" value="1"/>
</dbReference>
<dbReference type="GO" id="GO:0016491">
    <property type="term" value="F:oxidoreductase activity"/>
    <property type="evidence" value="ECO:0007669"/>
    <property type="project" value="UniProtKB-KW"/>
</dbReference>
<dbReference type="OrthoDB" id="311718at2"/>
<keyword evidence="1" id="KW-0560">Oxidoreductase</keyword>